<dbReference type="PANTHER" id="PTHR46850:SF1">
    <property type="entry name" value="CHROMODOMAIN-HELICASE-DNA-BINDING PROTEIN 9"/>
    <property type="match status" value="1"/>
</dbReference>
<dbReference type="Gene3D" id="3.40.50.300">
    <property type="entry name" value="P-loop containing nucleotide triphosphate hydrolases"/>
    <property type="match status" value="1"/>
</dbReference>
<reference evidence="17 18" key="1">
    <citation type="submission" date="2020-10" db="EMBL/GenBank/DDBJ databases">
        <title>Pygocentrus nattereri (red-bellied piranha) genome, fPygNat1, primary haplotype.</title>
        <authorList>
            <person name="Myers G."/>
            <person name="Meyer A."/>
            <person name="Karagic N."/>
            <person name="Pippel M."/>
            <person name="Winkler S."/>
            <person name="Tracey A."/>
            <person name="Wood J."/>
            <person name="Formenti G."/>
            <person name="Howe K."/>
            <person name="Fedrigo O."/>
            <person name="Jarvis E.D."/>
        </authorList>
    </citation>
    <scope>NUCLEOTIDE SEQUENCE [LARGE SCALE GENOMIC DNA]</scope>
</reference>
<feature type="region of interest" description="Disordered" evidence="13">
    <location>
        <begin position="384"/>
        <end position="486"/>
    </location>
</feature>
<dbReference type="FunFam" id="2.40.50.40:FF:000001">
    <property type="entry name" value="chromodomain-helicase-DNA-binding protein 8 isoform X4"/>
    <property type="match status" value="1"/>
</dbReference>
<dbReference type="FunFam" id="2.40.50.40:FF:000005">
    <property type="entry name" value="chromodomain-helicase-DNA-binding protein 8 isoform X4"/>
    <property type="match status" value="1"/>
</dbReference>
<dbReference type="Pfam" id="PF00271">
    <property type="entry name" value="Helicase_C"/>
    <property type="match status" value="1"/>
</dbReference>
<dbReference type="GO" id="GO:0003677">
    <property type="term" value="F:DNA binding"/>
    <property type="evidence" value="ECO:0007669"/>
    <property type="project" value="UniProtKB-KW"/>
</dbReference>
<keyword evidence="7" id="KW-0156">Chromatin regulator</keyword>
<evidence type="ECO:0000256" key="5">
    <source>
        <dbReference type="ARBA" id="ARBA00022801"/>
    </source>
</evidence>
<evidence type="ECO:0000256" key="7">
    <source>
        <dbReference type="ARBA" id="ARBA00022853"/>
    </source>
</evidence>
<evidence type="ECO:0000256" key="9">
    <source>
        <dbReference type="ARBA" id="ARBA00023125"/>
    </source>
</evidence>
<dbReference type="Pfam" id="PF23078">
    <property type="entry name" value="HTH_CHD6-9"/>
    <property type="match status" value="1"/>
</dbReference>
<comment type="similarity">
    <text evidence="2">Belongs to the SNF2/RAD54 helicase family.</text>
</comment>
<feature type="compositionally biased region" description="Acidic residues" evidence="13">
    <location>
        <begin position="1325"/>
        <end position="1334"/>
    </location>
</feature>
<dbReference type="CDD" id="cd18793">
    <property type="entry name" value="SF2_C_SNF"/>
    <property type="match status" value="1"/>
</dbReference>
<evidence type="ECO:0000256" key="2">
    <source>
        <dbReference type="ARBA" id="ARBA00007025"/>
    </source>
</evidence>
<dbReference type="Gene3D" id="2.40.50.40">
    <property type="match status" value="2"/>
</dbReference>
<evidence type="ECO:0000259" key="16">
    <source>
        <dbReference type="PROSITE" id="PS51194"/>
    </source>
</evidence>
<dbReference type="Proteomes" id="UP001501920">
    <property type="component" value="Chromosome 2"/>
</dbReference>
<dbReference type="SMART" id="SM00490">
    <property type="entry name" value="HELICc"/>
    <property type="match status" value="1"/>
</dbReference>
<accession>A0AAR2KAL5</accession>
<dbReference type="InterPro" id="IPR023780">
    <property type="entry name" value="Chromo_domain"/>
</dbReference>
<protein>
    <recommendedName>
        <fullName evidence="19">DNA helicase</fullName>
    </recommendedName>
</protein>
<dbReference type="InterPro" id="IPR049730">
    <property type="entry name" value="SNF2/RAD54-like_C"/>
</dbReference>
<dbReference type="CDD" id="cd18663">
    <property type="entry name" value="CD2_tandem_CHD5-9_like"/>
    <property type="match status" value="1"/>
</dbReference>
<dbReference type="InterPro" id="IPR027417">
    <property type="entry name" value="P-loop_NTPase"/>
</dbReference>
<comment type="subcellular location">
    <subcellularLocation>
        <location evidence="1">Nucleus</location>
    </subcellularLocation>
</comment>
<evidence type="ECO:0000256" key="6">
    <source>
        <dbReference type="ARBA" id="ARBA00022840"/>
    </source>
</evidence>
<evidence type="ECO:0000313" key="17">
    <source>
        <dbReference type="Ensembl" id="ENSPNAP00000061368.1"/>
    </source>
</evidence>
<evidence type="ECO:0000256" key="4">
    <source>
        <dbReference type="ARBA" id="ARBA00022741"/>
    </source>
</evidence>
<dbReference type="InterPro" id="IPR056342">
    <property type="entry name" value="HTH_CHD6-9"/>
</dbReference>
<feature type="region of interest" description="Disordered" evidence="13">
    <location>
        <begin position="1314"/>
        <end position="1355"/>
    </location>
</feature>
<feature type="compositionally biased region" description="Low complexity" evidence="13">
    <location>
        <begin position="1901"/>
        <end position="1915"/>
    </location>
</feature>
<evidence type="ECO:0008006" key="19">
    <source>
        <dbReference type="Google" id="ProtNLM"/>
    </source>
</evidence>
<evidence type="ECO:0000256" key="13">
    <source>
        <dbReference type="SAM" id="MobiDB-lite"/>
    </source>
</evidence>
<dbReference type="InterPro" id="IPR000953">
    <property type="entry name" value="Chromo/chromo_shadow_dom"/>
</dbReference>
<feature type="region of interest" description="Disordered" evidence="13">
    <location>
        <begin position="1938"/>
        <end position="1960"/>
    </location>
</feature>
<dbReference type="FunFam" id="3.40.50.10810:FF:000003">
    <property type="entry name" value="chromodomain-helicase-DNA-binding protein 8 isoform X4"/>
    <property type="match status" value="1"/>
</dbReference>
<dbReference type="GO" id="GO:0005524">
    <property type="term" value="F:ATP binding"/>
    <property type="evidence" value="ECO:0007669"/>
    <property type="project" value="UniProtKB-KW"/>
</dbReference>
<feature type="compositionally biased region" description="Basic residues" evidence="13">
    <location>
        <begin position="410"/>
        <end position="422"/>
    </location>
</feature>
<feature type="region of interest" description="Disordered" evidence="13">
    <location>
        <begin position="45"/>
        <end position="67"/>
    </location>
</feature>
<keyword evidence="10" id="KW-0804">Transcription</keyword>
<dbReference type="InterPro" id="IPR000330">
    <property type="entry name" value="SNF2_N"/>
</dbReference>
<keyword evidence="5" id="KW-0378">Hydrolase</keyword>
<gene>
    <name evidence="17" type="primary">CHD8</name>
</gene>
<dbReference type="Ensembl" id="ENSPNAT00000069304.1">
    <property type="protein sequence ID" value="ENSPNAP00000061368.1"/>
    <property type="gene ID" value="ENSPNAG00000003683.2"/>
</dbReference>
<feature type="compositionally biased region" description="Basic residues" evidence="13">
    <location>
        <begin position="477"/>
        <end position="486"/>
    </location>
</feature>
<dbReference type="Gene3D" id="3.40.5.120">
    <property type="match status" value="1"/>
</dbReference>
<feature type="domain" description="Chromo" evidence="14">
    <location>
        <begin position="552"/>
        <end position="619"/>
    </location>
</feature>
<dbReference type="FunFam" id="3.40.50.300:FF:000015">
    <property type="entry name" value="chromodomain-helicase-DNA-binding protein 9 isoform X1"/>
    <property type="match status" value="1"/>
</dbReference>
<evidence type="ECO:0000259" key="14">
    <source>
        <dbReference type="PROSITE" id="PS50013"/>
    </source>
</evidence>
<dbReference type="Pfam" id="PF00176">
    <property type="entry name" value="SNF2-rel_dom"/>
    <property type="match status" value="1"/>
</dbReference>
<evidence type="ECO:0000256" key="1">
    <source>
        <dbReference type="ARBA" id="ARBA00004123"/>
    </source>
</evidence>
<dbReference type="PROSITE" id="PS51192">
    <property type="entry name" value="HELICASE_ATP_BIND_1"/>
    <property type="match status" value="1"/>
</dbReference>
<comment type="catalytic activity">
    <reaction evidence="12">
        <text>ATP + H2O = ADP + phosphate + H(+)</text>
        <dbReference type="Rhea" id="RHEA:13065"/>
        <dbReference type="ChEBI" id="CHEBI:15377"/>
        <dbReference type="ChEBI" id="CHEBI:15378"/>
        <dbReference type="ChEBI" id="CHEBI:30616"/>
        <dbReference type="ChEBI" id="CHEBI:43474"/>
        <dbReference type="ChEBI" id="CHEBI:456216"/>
    </reaction>
</comment>
<dbReference type="InterPro" id="IPR001650">
    <property type="entry name" value="Helicase_C-like"/>
</dbReference>
<dbReference type="SUPFAM" id="SSF54160">
    <property type="entry name" value="Chromo domain-like"/>
    <property type="match status" value="2"/>
</dbReference>
<dbReference type="SUPFAM" id="SSF52540">
    <property type="entry name" value="P-loop containing nucleoside triphosphate hydrolases"/>
    <property type="match status" value="2"/>
</dbReference>
<dbReference type="Pfam" id="PF00385">
    <property type="entry name" value="Chromo"/>
    <property type="match status" value="2"/>
</dbReference>
<feature type="domain" description="Helicase C-terminal" evidence="16">
    <location>
        <begin position="1047"/>
        <end position="1198"/>
    </location>
</feature>
<dbReference type="PROSITE" id="PS51194">
    <property type="entry name" value="HELICASE_CTER"/>
    <property type="match status" value="1"/>
</dbReference>
<keyword evidence="9" id="KW-0238">DNA-binding</keyword>
<evidence type="ECO:0000256" key="8">
    <source>
        <dbReference type="ARBA" id="ARBA00023015"/>
    </source>
</evidence>
<keyword evidence="18" id="KW-1185">Reference proteome</keyword>
<evidence type="ECO:0000256" key="10">
    <source>
        <dbReference type="ARBA" id="ARBA00023163"/>
    </source>
</evidence>
<name>A0AAR2KAL5_PYGNA</name>
<dbReference type="GO" id="GO:0016787">
    <property type="term" value="F:hydrolase activity"/>
    <property type="evidence" value="ECO:0007669"/>
    <property type="project" value="UniProtKB-KW"/>
</dbReference>
<reference evidence="17" key="2">
    <citation type="submission" date="2025-08" db="UniProtKB">
        <authorList>
            <consortium name="Ensembl"/>
        </authorList>
    </citation>
    <scope>IDENTIFICATION</scope>
</reference>
<sequence>MADPIMDLFDDTPLFNLDSLPDDAFTQGSSDPVEEALKLALGQVDPPVDPAPDTNVPILTSSSGASTPQQLTAVTQQTAGQAAPKIVILKGPQGQAQVLQSVTGNAGSPGKLTIARVLTGTPLRPGMSIVSGGTVLNAAQPAQGQVKVGTGVQELVQTQVHVQPQTQAQAQVTPTAGSTAAVRPQGVTLSTVPQQGEAKRITLVLQQPSQGGTAQQGQQPRLVLGSLPGKLVLQGGQLAALTQARAGQTGAQPKVLTIQLQVQQQPNQQGAKFQLVSGTPNASGSPQVVQISQGQGGQRVAVPLKLLLHSASGAGGAVSVVKVINTSAGSAASSGTAAASTGIRVAKAQEPLRKVETLCKQEKANRIVAEAIARAKARGERNIPRVLNQDELPTGQTSADLEGAATPIGAKKKSGGGSKKKTGGGSSKSKSKAKPNTITLVGLKKRKRNASSDHSDGELSPPASPRTQEEDLSQMRRSNRQVKRKKYTEDLDIKITDDEDEPDEDVDVTTPAVLPAGHSQSTGLELQEQDADGLPVSSMQFFVENPSEEDAAIVDKILSMRLTKKELCPGQYITVEEFFVKYKNYSYLHCEWASMEQLERDKRIHQKLKRFKTKQAQMRHIFHEDEEPFNPDYVEVDRILDESISVDKDNGEPVVYYLVKWCSLPYEDATWELKEDVDEGKVEEFRKIQSRQPRLKRTPRPPAGSWKKLDQSREYRNGNTLREYQLEGVNWLLFNWYNRQNCILADEMGLGKTIQSIALLSEVFAVGVQGPFLIIAPLSTITNWEREFSTWTEMNAIVYHGSLASRQMIQQYEMYCKDDKGHLIPGAYKFDALITTFEMVLSDCPELREIYWRCVIIDEAHRLKNRNCKLLDSLKMLNLHKVLLTGTPLQNTVEELFSLLHFLEPAQFPSETEFLREFGDLKTEEQVQKLQAILKPMMLRRLKEDVEKNLAPKQETIIEVELTDVQKKYYRAILERNFSFLSLGANSNSNVPNLLNTMMELRKCCNHPYLITGAEEKIVAELRERYDPMAPDFHLQALVRSAGKLVLLDKLLPRLKAGGHKVLIFSQMVRCLDILEDYLIHKRYLYERIDGRVRGNLRQAAIDRFSKSDSDRFVFLLCTRAGGLGINLTAADTCVIFDSDWNPQNDLQAQARCHRIGQSKAVKVYRLITRNSYEREMLDKASLKLGLDRAVLQSMSGSKESNIQQFSKKEIEDLLRKGAYAAIMDENDEGSRFCEEDIDQILQRRATTITIESEGKGSTFSKASFVASENRTDIALDDPEFWQKWAKKADIDLDSINRKNTLVIDTPRVRKQTRQFSSLRGEGGDISDLDSDEEYPPHNSRQARASRRSERQAGGGYGRTDCFRVEKHLLIYGWGRWRDILCHARCKRRLGEKDVETICRVILVFCLLHYRGDENIKSFIWELITPPENGQEPNTLLNHSGLSIPVPRGRKGKRVKAQSSFDIQKVEWIRKYNPDTLLLDDSYRKHLKHQCNKYVYFYTLYFITDFTCTCTSIKLLVLCRDIDIWLPEMEQQDVPSAWWDAEADRCLLIGVFKHGYEMYTTMRADPCLCFVERCGRPDDQDIKAEQHSADPDLGDGADYDKYSEDPEFKPVMRHSKDIFGEVIPPEVQSSSTTWPTSSSLTARLRRLITAYQRSYRREQLKIEAAEKGDRRRRRCEQATKLKEIARQERQQRWTRREECDFYRVVSTFGVERIKTEGETQMGDETKLDWTRFRTFARLDKKTDESLSRYFRCFVAMCRRVCHLRPARGEESQDMSQSLAPITEERASRTLYRISLLCRLRERILPHPSLEERLQLAPSSSDLPTWWSIPQHDHELLLGASRHGVSRTEQSIFSDPQFSFNQGRGQFAWGWKKSRERGSKGRERKEGDGAGGQPSDSDSDSDSGSSTSSHCSASSDESGDSDAEREQAALKMCDVDEENSTLSFTPSQDGAPPESLNDSHRVDWPKDRVLINRIDNLCTLVLTGHWLSGRRYTSDPHLTLASDEHGLGDDLGYARVSRRGNSALPGEASGGVLHAPRKRDLPNWLKENPDYEVEGDMLEVRSTYFSSTLHFHLVQPIDKTFSV</sequence>
<dbReference type="GO" id="GO:0006325">
    <property type="term" value="P:chromatin organization"/>
    <property type="evidence" value="ECO:0007669"/>
    <property type="project" value="UniProtKB-KW"/>
</dbReference>
<keyword evidence="4" id="KW-0547">Nucleotide-binding</keyword>
<dbReference type="SMART" id="SM00487">
    <property type="entry name" value="DEXDc"/>
    <property type="match status" value="1"/>
</dbReference>
<evidence type="ECO:0000259" key="15">
    <source>
        <dbReference type="PROSITE" id="PS51192"/>
    </source>
</evidence>
<feature type="region of interest" description="Disordered" evidence="13">
    <location>
        <begin position="1869"/>
        <end position="1926"/>
    </location>
</feature>
<dbReference type="Gene3D" id="1.10.10.60">
    <property type="entry name" value="Homeodomain-like"/>
    <property type="match status" value="2"/>
</dbReference>
<feature type="compositionally biased region" description="Basic and acidic residues" evidence="13">
    <location>
        <begin position="1875"/>
        <end position="1887"/>
    </location>
</feature>
<feature type="compositionally biased region" description="Polar residues" evidence="13">
    <location>
        <begin position="57"/>
        <end position="66"/>
    </location>
</feature>
<reference evidence="17" key="3">
    <citation type="submission" date="2025-09" db="UniProtKB">
        <authorList>
            <consortium name="Ensembl"/>
        </authorList>
    </citation>
    <scope>IDENTIFICATION</scope>
</reference>
<dbReference type="GeneTree" id="ENSGT00940000153649"/>
<dbReference type="CDD" id="cd18668">
    <property type="entry name" value="CD1_tandem_CHD5-9_like"/>
    <property type="match status" value="1"/>
</dbReference>
<feature type="domain" description="Helicase ATP-binding" evidence="15">
    <location>
        <begin position="733"/>
        <end position="906"/>
    </location>
</feature>
<dbReference type="InterPro" id="IPR051493">
    <property type="entry name" value="CHD"/>
</dbReference>
<dbReference type="SMART" id="SM00298">
    <property type="entry name" value="CHROMO"/>
    <property type="match status" value="2"/>
</dbReference>
<dbReference type="PANTHER" id="PTHR46850">
    <property type="entry name" value="CHROMODOMAIN-HELICASE-DNA-BINDING PROTEIN 9"/>
    <property type="match status" value="1"/>
</dbReference>
<organism evidence="17 18">
    <name type="scientific">Pygocentrus nattereri</name>
    <name type="common">Red-bellied piranha</name>
    <dbReference type="NCBI Taxonomy" id="42514"/>
    <lineage>
        <taxon>Eukaryota</taxon>
        <taxon>Metazoa</taxon>
        <taxon>Chordata</taxon>
        <taxon>Craniata</taxon>
        <taxon>Vertebrata</taxon>
        <taxon>Euteleostomi</taxon>
        <taxon>Actinopterygii</taxon>
        <taxon>Neopterygii</taxon>
        <taxon>Teleostei</taxon>
        <taxon>Ostariophysi</taxon>
        <taxon>Characiformes</taxon>
        <taxon>Characoidei</taxon>
        <taxon>Pygocentrus</taxon>
    </lineage>
</organism>
<dbReference type="GO" id="GO:0005634">
    <property type="term" value="C:nucleus"/>
    <property type="evidence" value="ECO:0007669"/>
    <property type="project" value="UniProtKB-SubCell"/>
</dbReference>
<dbReference type="InterPro" id="IPR016197">
    <property type="entry name" value="Chromo-like_dom_sf"/>
</dbReference>
<evidence type="ECO:0000256" key="12">
    <source>
        <dbReference type="ARBA" id="ARBA00049360"/>
    </source>
</evidence>
<evidence type="ECO:0000313" key="18">
    <source>
        <dbReference type="Proteomes" id="UP001501920"/>
    </source>
</evidence>
<proteinExistence type="inferred from homology"/>
<evidence type="ECO:0000256" key="11">
    <source>
        <dbReference type="ARBA" id="ARBA00023242"/>
    </source>
</evidence>
<evidence type="ECO:0000256" key="3">
    <source>
        <dbReference type="ARBA" id="ARBA00022737"/>
    </source>
</evidence>
<keyword evidence="3" id="KW-0677">Repeat</keyword>
<keyword evidence="6" id="KW-0067">ATP-binding</keyword>
<dbReference type="Gene3D" id="3.40.50.10810">
    <property type="entry name" value="Tandem AAA-ATPase domain"/>
    <property type="match status" value="1"/>
</dbReference>
<keyword evidence="11" id="KW-0539">Nucleus</keyword>
<dbReference type="InterPro" id="IPR014001">
    <property type="entry name" value="Helicase_ATP-bd"/>
</dbReference>
<dbReference type="InterPro" id="IPR037259">
    <property type="entry name" value="BRK_sf"/>
</dbReference>
<keyword evidence="8" id="KW-0805">Transcription regulation</keyword>
<feature type="domain" description="Chromo" evidence="14">
    <location>
        <begin position="634"/>
        <end position="700"/>
    </location>
</feature>
<dbReference type="PROSITE" id="PS50013">
    <property type="entry name" value="CHROMO_2"/>
    <property type="match status" value="2"/>
</dbReference>
<dbReference type="InterPro" id="IPR038718">
    <property type="entry name" value="SNF2-like_sf"/>
</dbReference>